<gene>
    <name evidence="1" type="ORF">ABH992_002479</name>
</gene>
<reference evidence="1 2" key="1">
    <citation type="submission" date="2024-07" db="EMBL/GenBank/DDBJ databases">
        <title>Genomic Encyclopedia of Type Strains, Phase V (KMG-V): Genome sequencing to study the core and pangenomes of soil and plant-associated prokaryotes.</title>
        <authorList>
            <person name="Whitman W."/>
        </authorList>
    </citation>
    <scope>NUCLEOTIDE SEQUENCE [LARGE SCALE GENOMIC DNA]</scope>
    <source>
        <strain evidence="1 2">USDA 222</strain>
    </source>
</reference>
<proteinExistence type="predicted"/>
<organism evidence="1 2">
    <name type="scientific">Bradyrhizobium yuanmingense</name>
    <dbReference type="NCBI Taxonomy" id="108015"/>
    <lineage>
        <taxon>Bacteria</taxon>
        <taxon>Pseudomonadati</taxon>
        <taxon>Pseudomonadota</taxon>
        <taxon>Alphaproteobacteria</taxon>
        <taxon>Hyphomicrobiales</taxon>
        <taxon>Nitrobacteraceae</taxon>
        <taxon>Bradyrhizobium</taxon>
    </lineage>
</organism>
<comment type="caution">
    <text evidence="1">The sequence shown here is derived from an EMBL/GenBank/DDBJ whole genome shotgun (WGS) entry which is preliminary data.</text>
</comment>
<dbReference type="Proteomes" id="UP001565474">
    <property type="component" value="Unassembled WGS sequence"/>
</dbReference>
<evidence type="ECO:0000313" key="2">
    <source>
        <dbReference type="Proteomes" id="UP001565474"/>
    </source>
</evidence>
<protein>
    <submittedName>
        <fullName evidence="1">Uncharacterized protein</fullName>
    </submittedName>
</protein>
<dbReference type="EMBL" id="JBGBZN010000002">
    <property type="protein sequence ID" value="MEY9470080.1"/>
    <property type="molecule type" value="Genomic_DNA"/>
</dbReference>
<accession>A0ABV4GDT1</accession>
<name>A0ABV4GDT1_9BRAD</name>
<sequence>MPLAQAARELLLMKVHDRERPIRRIGARRIVQRQGNLSYPNLRKQQRAQAVELRHGQRLFETRTHHAPQSRSEFLGVRALGHLVLEQAEMLGEHLLEIGLIELLAGNVSEHGPEAERNDGPAREAMSRRKQQLPVALQRTHDLECIFASLLQRIAFPHHTTTCQQLDLRLVGRHDRLQAPILHLEHEQAVRGMNDDEVRMPVAGPDRQVVPNDGVLLKEVLQSFRQP</sequence>
<evidence type="ECO:0000313" key="1">
    <source>
        <dbReference type="EMBL" id="MEY9470080.1"/>
    </source>
</evidence>
<keyword evidence="2" id="KW-1185">Reference proteome</keyword>